<keyword evidence="4" id="KW-1185">Reference proteome</keyword>
<gene>
    <name evidence="3" type="ORF">niasHT_008195</name>
    <name evidence="2" type="ORF">niasHT_039465</name>
</gene>
<protein>
    <submittedName>
        <fullName evidence="2">Uncharacterized protein</fullName>
    </submittedName>
</protein>
<evidence type="ECO:0000313" key="2">
    <source>
        <dbReference type="EMBL" id="KAL3070833.1"/>
    </source>
</evidence>
<dbReference type="AlphaFoldDB" id="A0ABD2ICD7"/>
<dbReference type="Proteomes" id="UP001620626">
    <property type="component" value="Unassembled WGS sequence"/>
</dbReference>
<reference evidence="2 4" key="1">
    <citation type="submission" date="2024-10" db="EMBL/GenBank/DDBJ databases">
        <authorList>
            <person name="Kim D."/>
        </authorList>
    </citation>
    <scope>NUCLEOTIDE SEQUENCE [LARGE SCALE GENOMIC DNA]</scope>
    <source>
        <strain evidence="2">BH-2024</strain>
    </source>
</reference>
<name>A0ABD2ICD7_9BILA</name>
<dbReference type="EMBL" id="JBICBT010000261">
    <property type="protein sequence ID" value="KAL3118848.1"/>
    <property type="molecule type" value="Genomic_DNA"/>
</dbReference>
<accession>A0ABD2ICD7</accession>
<dbReference type="EMBL" id="JBICBT010001376">
    <property type="protein sequence ID" value="KAL3070833.1"/>
    <property type="molecule type" value="Genomic_DNA"/>
</dbReference>
<feature type="compositionally biased region" description="Polar residues" evidence="1">
    <location>
        <begin position="105"/>
        <end position="117"/>
    </location>
</feature>
<sequence>MSIRLQESKRCPVCRREVKIPDELPPDHNQQNNNEGGTYIVIEDGDDDDDQTNIPVEIGGEIDEIDNPEQADEWEPHDHLLNDNQSDHSVDITPNAPHDSDSESNHSVQISSNVPNESDNESDQSVDISPTNLEGLIITIGGDENQNHAAGLTQPSSAGSSESEQSVEI</sequence>
<feature type="region of interest" description="Disordered" evidence="1">
    <location>
        <begin position="19"/>
        <end position="169"/>
    </location>
</feature>
<evidence type="ECO:0000256" key="1">
    <source>
        <dbReference type="SAM" id="MobiDB-lite"/>
    </source>
</evidence>
<comment type="caution">
    <text evidence="2">The sequence shown here is derived from an EMBL/GenBank/DDBJ whole genome shotgun (WGS) entry which is preliminary data.</text>
</comment>
<evidence type="ECO:0000313" key="4">
    <source>
        <dbReference type="Proteomes" id="UP001620626"/>
    </source>
</evidence>
<proteinExistence type="predicted"/>
<feature type="compositionally biased region" description="Acidic residues" evidence="1">
    <location>
        <begin position="60"/>
        <end position="73"/>
    </location>
</feature>
<evidence type="ECO:0000313" key="3">
    <source>
        <dbReference type="EMBL" id="KAL3118848.1"/>
    </source>
</evidence>
<feature type="compositionally biased region" description="Basic and acidic residues" evidence="1">
    <location>
        <begin position="74"/>
        <end position="90"/>
    </location>
</feature>
<feature type="compositionally biased region" description="Low complexity" evidence="1">
    <location>
        <begin position="156"/>
        <end position="169"/>
    </location>
</feature>
<organism evidence="2 4">
    <name type="scientific">Heterodera trifolii</name>
    <dbReference type="NCBI Taxonomy" id="157864"/>
    <lineage>
        <taxon>Eukaryota</taxon>
        <taxon>Metazoa</taxon>
        <taxon>Ecdysozoa</taxon>
        <taxon>Nematoda</taxon>
        <taxon>Chromadorea</taxon>
        <taxon>Rhabditida</taxon>
        <taxon>Tylenchina</taxon>
        <taxon>Tylenchomorpha</taxon>
        <taxon>Tylenchoidea</taxon>
        <taxon>Heteroderidae</taxon>
        <taxon>Heteroderinae</taxon>
        <taxon>Heterodera</taxon>
    </lineage>
</organism>